<gene>
    <name evidence="1" type="ORF">BpHYR1_005902</name>
</gene>
<sequence>MNALKAMKFFKYSRLITIFIFSLKNNNFFRFKTELFKSHKSQDKSKYGLGLFLGLITTLI</sequence>
<dbReference type="Proteomes" id="UP000276133">
    <property type="component" value="Unassembled WGS sequence"/>
</dbReference>
<keyword evidence="2" id="KW-1185">Reference proteome</keyword>
<dbReference type="AlphaFoldDB" id="A0A3M7QM73"/>
<name>A0A3M7QM73_BRAPC</name>
<evidence type="ECO:0000313" key="1">
    <source>
        <dbReference type="EMBL" id="RNA12194.1"/>
    </source>
</evidence>
<reference evidence="1 2" key="1">
    <citation type="journal article" date="2018" name="Sci. Rep.">
        <title>Genomic signatures of local adaptation to the degree of environmental predictability in rotifers.</title>
        <authorList>
            <person name="Franch-Gras L."/>
            <person name="Hahn C."/>
            <person name="Garcia-Roger E.M."/>
            <person name="Carmona M.J."/>
            <person name="Serra M."/>
            <person name="Gomez A."/>
        </authorList>
    </citation>
    <scope>NUCLEOTIDE SEQUENCE [LARGE SCALE GENOMIC DNA]</scope>
    <source>
        <strain evidence="1">HYR1</strain>
    </source>
</reference>
<protein>
    <submittedName>
        <fullName evidence="1">Uncharacterized protein</fullName>
    </submittedName>
</protein>
<evidence type="ECO:0000313" key="2">
    <source>
        <dbReference type="Proteomes" id="UP000276133"/>
    </source>
</evidence>
<organism evidence="1 2">
    <name type="scientific">Brachionus plicatilis</name>
    <name type="common">Marine rotifer</name>
    <name type="synonym">Brachionus muelleri</name>
    <dbReference type="NCBI Taxonomy" id="10195"/>
    <lineage>
        <taxon>Eukaryota</taxon>
        <taxon>Metazoa</taxon>
        <taxon>Spiralia</taxon>
        <taxon>Gnathifera</taxon>
        <taxon>Rotifera</taxon>
        <taxon>Eurotatoria</taxon>
        <taxon>Monogononta</taxon>
        <taxon>Pseudotrocha</taxon>
        <taxon>Ploima</taxon>
        <taxon>Brachionidae</taxon>
        <taxon>Brachionus</taxon>
    </lineage>
</organism>
<proteinExistence type="predicted"/>
<accession>A0A3M7QM73</accession>
<comment type="caution">
    <text evidence="1">The sequence shown here is derived from an EMBL/GenBank/DDBJ whole genome shotgun (WGS) entry which is preliminary data.</text>
</comment>
<dbReference type="EMBL" id="REGN01005750">
    <property type="protein sequence ID" value="RNA12194.1"/>
    <property type="molecule type" value="Genomic_DNA"/>
</dbReference>